<evidence type="ECO:0000256" key="7">
    <source>
        <dbReference type="PROSITE-ProRule" id="PRU00169"/>
    </source>
</evidence>
<evidence type="ECO:0000256" key="3">
    <source>
        <dbReference type="ARBA" id="ARBA00023012"/>
    </source>
</evidence>
<feature type="DNA-binding region" description="OmpR/PhoB-type" evidence="8">
    <location>
        <begin position="137"/>
        <end position="236"/>
    </location>
</feature>
<dbReference type="SMART" id="SM00448">
    <property type="entry name" value="REC"/>
    <property type="match status" value="1"/>
</dbReference>
<dbReference type="Pfam" id="PF00486">
    <property type="entry name" value="Trans_reg_C"/>
    <property type="match status" value="1"/>
</dbReference>
<dbReference type="SUPFAM" id="SSF52172">
    <property type="entry name" value="CheY-like"/>
    <property type="match status" value="1"/>
</dbReference>
<keyword evidence="12" id="KW-1185">Reference proteome</keyword>
<dbReference type="Proteomes" id="UP000050668">
    <property type="component" value="Unassembled WGS sequence"/>
</dbReference>
<feature type="domain" description="Response regulatory" evidence="9">
    <location>
        <begin position="5"/>
        <end position="119"/>
    </location>
</feature>
<comment type="caution">
    <text evidence="11">The sequence shown here is derived from an EMBL/GenBank/DDBJ whole genome shotgun (WGS) entry which is preliminary data.</text>
</comment>
<keyword evidence="3" id="KW-0902">Two-component regulatory system</keyword>
<dbReference type="RefSeq" id="WP_053585582.1">
    <property type="nucleotide sequence ID" value="NZ_LGRV01000009.1"/>
</dbReference>
<dbReference type="InterPro" id="IPR011006">
    <property type="entry name" value="CheY-like_superfamily"/>
</dbReference>
<dbReference type="InterPro" id="IPR001789">
    <property type="entry name" value="Sig_transdc_resp-reg_receiver"/>
</dbReference>
<protein>
    <submittedName>
        <fullName evidence="11">Transcriptional regulator</fullName>
    </submittedName>
</protein>
<dbReference type="PANTHER" id="PTHR48111:SF52">
    <property type="entry name" value="TRANSCRIPTIONAL REGULATORY PROTEIN YVRH"/>
    <property type="match status" value="1"/>
</dbReference>
<dbReference type="InterPro" id="IPR036388">
    <property type="entry name" value="WH-like_DNA-bd_sf"/>
</dbReference>
<dbReference type="PROSITE" id="PS50110">
    <property type="entry name" value="RESPONSE_REGULATORY"/>
    <property type="match status" value="1"/>
</dbReference>
<dbReference type="SUPFAM" id="SSF46894">
    <property type="entry name" value="C-terminal effector domain of the bipartite response regulators"/>
    <property type="match status" value="1"/>
</dbReference>
<evidence type="ECO:0000256" key="2">
    <source>
        <dbReference type="ARBA" id="ARBA00022553"/>
    </source>
</evidence>
<keyword evidence="6" id="KW-0804">Transcription</keyword>
<keyword evidence="5 8" id="KW-0238">DNA-binding</keyword>
<dbReference type="Gene3D" id="1.10.10.10">
    <property type="entry name" value="Winged helix-like DNA-binding domain superfamily/Winged helix DNA-binding domain"/>
    <property type="match status" value="1"/>
</dbReference>
<evidence type="ECO:0000256" key="8">
    <source>
        <dbReference type="PROSITE-ProRule" id="PRU01091"/>
    </source>
</evidence>
<keyword evidence="2 7" id="KW-0597">Phosphoprotein</keyword>
<evidence type="ECO:0000313" key="11">
    <source>
        <dbReference type="EMBL" id="KOS66213.1"/>
    </source>
</evidence>
<sequence length="238" mass="26920">MQETIILVVDDEADLANLLKVSLQKEGFKYIFTAGTISEAWTLFQTKNPDIVLLDVMLPDGEGYDLCRRIRENSHVPVLFMSAKTEEIDKILGLAIGGDDYITKPFSPKEVAYRVKAQLRRAGYQAQDTTLILDTEKDVIEVGPFSMNADETEVHKDGVLLELTAKEVGLMACFMHNPNRILSKETLFERVWGEDFYGSDNTVMVHIRRLREKVENEPSNPVFITTVKGLGYKFVIAK</sequence>
<evidence type="ECO:0000256" key="1">
    <source>
        <dbReference type="ARBA" id="ARBA00004496"/>
    </source>
</evidence>
<organism evidence="11 12">
    <name type="scientific">Lysinibacillus contaminans</name>
    <dbReference type="NCBI Taxonomy" id="1293441"/>
    <lineage>
        <taxon>Bacteria</taxon>
        <taxon>Bacillati</taxon>
        <taxon>Bacillota</taxon>
        <taxon>Bacilli</taxon>
        <taxon>Bacillales</taxon>
        <taxon>Bacillaceae</taxon>
        <taxon>Lysinibacillus</taxon>
    </lineage>
</organism>
<dbReference type="CDD" id="cd17574">
    <property type="entry name" value="REC_OmpR"/>
    <property type="match status" value="1"/>
</dbReference>
<evidence type="ECO:0000256" key="5">
    <source>
        <dbReference type="ARBA" id="ARBA00023125"/>
    </source>
</evidence>
<keyword evidence="4" id="KW-0805">Transcription regulation</keyword>
<proteinExistence type="predicted"/>
<dbReference type="EMBL" id="LGRV01000009">
    <property type="protein sequence ID" value="KOS66213.1"/>
    <property type="molecule type" value="Genomic_DNA"/>
</dbReference>
<dbReference type="SMART" id="SM00862">
    <property type="entry name" value="Trans_reg_C"/>
    <property type="match status" value="1"/>
</dbReference>
<accession>A0ABR5JVM2</accession>
<comment type="subcellular location">
    <subcellularLocation>
        <location evidence="1">Cytoplasm</location>
    </subcellularLocation>
</comment>
<evidence type="ECO:0000256" key="4">
    <source>
        <dbReference type="ARBA" id="ARBA00023015"/>
    </source>
</evidence>
<name>A0ABR5JVM2_9BACI</name>
<gene>
    <name evidence="11" type="ORF">AEA09_19270</name>
</gene>
<dbReference type="CDD" id="cd00383">
    <property type="entry name" value="trans_reg_C"/>
    <property type="match status" value="1"/>
</dbReference>
<dbReference type="PROSITE" id="PS51755">
    <property type="entry name" value="OMPR_PHOB"/>
    <property type="match status" value="1"/>
</dbReference>
<evidence type="ECO:0000259" key="9">
    <source>
        <dbReference type="PROSITE" id="PS50110"/>
    </source>
</evidence>
<dbReference type="InterPro" id="IPR039420">
    <property type="entry name" value="WalR-like"/>
</dbReference>
<feature type="domain" description="OmpR/PhoB-type" evidence="10">
    <location>
        <begin position="137"/>
        <end position="236"/>
    </location>
</feature>
<evidence type="ECO:0000256" key="6">
    <source>
        <dbReference type="ARBA" id="ARBA00023163"/>
    </source>
</evidence>
<dbReference type="Pfam" id="PF00072">
    <property type="entry name" value="Response_reg"/>
    <property type="match status" value="1"/>
</dbReference>
<evidence type="ECO:0000313" key="12">
    <source>
        <dbReference type="Proteomes" id="UP000050668"/>
    </source>
</evidence>
<feature type="modified residue" description="4-aspartylphosphate" evidence="7">
    <location>
        <position position="55"/>
    </location>
</feature>
<evidence type="ECO:0000259" key="10">
    <source>
        <dbReference type="PROSITE" id="PS51755"/>
    </source>
</evidence>
<dbReference type="InterPro" id="IPR001867">
    <property type="entry name" value="OmpR/PhoB-type_DNA-bd"/>
</dbReference>
<dbReference type="PANTHER" id="PTHR48111">
    <property type="entry name" value="REGULATOR OF RPOS"/>
    <property type="match status" value="1"/>
</dbReference>
<dbReference type="InterPro" id="IPR016032">
    <property type="entry name" value="Sig_transdc_resp-reg_C-effctor"/>
</dbReference>
<dbReference type="Gene3D" id="6.10.250.690">
    <property type="match status" value="1"/>
</dbReference>
<dbReference type="Gene3D" id="3.40.50.2300">
    <property type="match status" value="1"/>
</dbReference>
<reference evidence="12" key="1">
    <citation type="submission" date="2015-07" db="EMBL/GenBank/DDBJ databases">
        <title>Fjat-14205 dsm 2895.</title>
        <authorList>
            <person name="Liu B."/>
            <person name="Wang J."/>
            <person name="Zhu Y."/>
            <person name="Liu G."/>
            <person name="Chen Q."/>
            <person name="Chen Z."/>
            <person name="Lan J."/>
            <person name="Che J."/>
            <person name="Ge C."/>
            <person name="Shi H."/>
            <person name="Pan Z."/>
            <person name="Liu X."/>
        </authorList>
    </citation>
    <scope>NUCLEOTIDE SEQUENCE [LARGE SCALE GENOMIC DNA]</scope>
    <source>
        <strain evidence="12">DSM 25560</strain>
    </source>
</reference>